<evidence type="ECO:0000256" key="3">
    <source>
        <dbReference type="ARBA" id="ARBA00022603"/>
    </source>
</evidence>
<name>A0A178D6Q2_9EURO</name>
<feature type="compositionally biased region" description="Basic and acidic residues" evidence="9">
    <location>
        <begin position="88"/>
        <end position="100"/>
    </location>
</feature>
<keyword evidence="3" id="KW-0489">Methyltransferase</keyword>
<dbReference type="GO" id="GO:0008168">
    <property type="term" value="F:methyltransferase activity"/>
    <property type="evidence" value="ECO:0007669"/>
    <property type="project" value="UniProtKB-KW"/>
</dbReference>
<dbReference type="AlphaFoldDB" id="A0A178D6Q2"/>
<feature type="region of interest" description="Disordered" evidence="9">
    <location>
        <begin position="1"/>
        <end position="25"/>
    </location>
</feature>
<dbReference type="GO" id="GO:0032259">
    <property type="term" value="P:methylation"/>
    <property type="evidence" value="ECO:0007669"/>
    <property type="project" value="UniProtKB-KW"/>
</dbReference>
<dbReference type="SUPFAM" id="SSF111278">
    <property type="entry name" value="SSo0622-like"/>
    <property type="match status" value="1"/>
</dbReference>
<evidence type="ECO:0000256" key="4">
    <source>
        <dbReference type="ARBA" id="ARBA00022679"/>
    </source>
</evidence>
<organism evidence="11 12">
    <name type="scientific">Fonsecaea nubica</name>
    <dbReference type="NCBI Taxonomy" id="856822"/>
    <lineage>
        <taxon>Eukaryota</taxon>
        <taxon>Fungi</taxon>
        <taxon>Dikarya</taxon>
        <taxon>Ascomycota</taxon>
        <taxon>Pezizomycotina</taxon>
        <taxon>Eurotiomycetes</taxon>
        <taxon>Chaetothyriomycetidae</taxon>
        <taxon>Chaetothyriales</taxon>
        <taxon>Herpotrichiellaceae</taxon>
        <taxon>Fonsecaea</taxon>
    </lineage>
</organism>
<evidence type="ECO:0000259" key="10">
    <source>
        <dbReference type="Pfam" id="PF02676"/>
    </source>
</evidence>
<dbReference type="GO" id="GO:0008033">
    <property type="term" value="P:tRNA processing"/>
    <property type="evidence" value="ECO:0007669"/>
    <property type="project" value="UniProtKB-KW"/>
</dbReference>
<gene>
    <name evidence="11" type="ORF">AYO20_02976</name>
</gene>
<keyword evidence="4" id="KW-0808">Transferase</keyword>
<dbReference type="EC" id="2.1.1.282" evidence="2"/>
<feature type="compositionally biased region" description="Basic and acidic residues" evidence="9">
    <location>
        <begin position="401"/>
        <end position="415"/>
    </location>
</feature>
<keyword evidence="6" id="KW-0819">tRNA processing</keyword>
<evidence type="ECO:0000313" key="11">
    <source>
        <dbReference type="EMBL" id="OAL37799.1"/>
    </source>
</evidence>
<feature type="compositionally biased region" description="Basic and acidic residues" evidence="9">
    <location>
        <begin position="423"/>
        <end position="437"/>
    </location>
</feature>
<dbReference type="OrthoDB" id="263283at2759"/>
<feature type="region of interest" description="Disordered" evidence="9">
    <location>
        <begin position="87"/>
        <end position="139"/>
    </location>
</feature>
<evidence type="ECO:0000256" key="2">
    <source>
        <dbReference type="ARBA" id="ARBA00012750"/>
    </source>
</evidence>
<feature type="region of interest" description="Disordered" evidence="9">
    <location>
        <begin position="224"/>
        <end position="249"/>
    </location>
</feature>
<comment type="similarity">
    <text evidence="1">Belongs to the TYW3 family.</text>
</comment>
<feature type="domain" description="tRNA wybutosine-synthesizing protein" evidence="10">
    <location>
        <begin position="30"/>
        <end position="389"/>
    </location>
</feature>
<evidence type="ECO:0000313" key="12">
    <source>
        <dbReference type="Proteomes" id="UP000185904"/>
    </source>
</evidence>
<dbReference type="GeneID" id="34586399"/>
<feature type="compositionally biased region" description="Basic and acidic residues" evidence="9">
    <location>
        <begin position="119"/>
        <end position="128"/>
    </location>
</feature>
<evidence type="ECO:0000256" key="1">
    <source>
        <dbReference type="ARBA" id="ARBA00008569"/>
    </source>
</evidence>
<protein>
    <recommendedName>
        <fullName evidence="2">tRNA(Phe) 7-[(3-amino-3-carboxypropyl)-4-demethylwyosine(37)-N(4)]-methyltransferase</fullName>
        <ecNumber evidence="2">2.1.1.282</ecNumber>
    </recommendedName>
    <alternativeName>
        <fullName evidence="7">tRNA(Phe) 7-((3-amino-3-carboxypropyl)-4-demethylwyosine(37)-N(4))-methyltransferase</fullName>
    </alternativeName>
</protein>
<dbReference type="Proteomes" id="UP000185904">
    <property type="component" value="Unassembled WGS sequence"/>
</dbReference>
<sequence>MPHGGDSGGDVAGAPSPAQYPSLPATFAAKKSRILADLDQPEGAYSDNSPKGTVDAQIRDLIDEINRYEGLVTTSSCAGRVAVFVEGPRVKGRGDDRQDGGGDEDEVETWAGQDGQRGGGREAAREEGGGGGESLSVEVSGRVGREKTMTTSTSPGGKGGGRWLYVSHDPIPIPVPPIRIANATATATTPADVVRSTDEAANPAATEPKQEYFSNLFHLGSPSRSSPSSFPASSPPLASRPTPSLTLSLLSPTDQPPQLIHLTFSPLILHVHCATLRHARHVLAAAVNAGFRESGVQSLRALDDAEHGVMVAVRTAGLAFETVVGVVTRALREETITSPAGGGRERESQSEVVMHRVVSEEYLALCAAVVNERFAWNVERRERFRRELKRTMGREGSSPDATRENKTRPEWEGKEQRRRRKRQEGLEKQRIKNEKDTTNITARYRNEVEVEELDQDLSMLDLD</sequence>
<evidence type="ECO:0000256" key="5">
    <source>
        <dbReference type="ARBA" id="ARBA00022691"/>
    </source>
</evidence>
<evidence type="ECO:0000256" key="7">
    <source>
        <dbReference type="ARBA" id="ARBA00030554"/>
    </source>
</evidence>
<comment type="caution">
    <text evidence="11">The sequence shown here is derived from an EMBL/GenBank/DDBJ whole genome shotgun (WGS) entry which is preliminary data.</text>
</comment>
<comment type="catalytic activity">
    <reaction evidence="8">
        <text>4-demethyl-7-[(3S)-3-amino-3-carboxypropyl]wyosine(37) in tRNA(Phe) + S-adenosyl-L-methionine = 7-[(3S)-3-amino-3-carboxypropyl]wyosine(37) in tRNA(Phe) + S-adenosyl-L-homocysteine + H(+)</text>
        <dbReference type="Rhea" id="RHEA:36635"/>
        <dbReference type="Rhea" id="RHEA-COMP:10378"/>
        <dbReference type="Rhea" id="RHEA-COMP:10379"/>
        <dbReference type="ChEBI" id="CHEBI:15378"/>
        <dbReference type="ChEBI" id="CHEBI:57856"/>
        <dbReference type="ChEBI" id="CHEBI:59789"/>
        <dbReference type="ChEBI" id="CHEBI:73543"/>
        <dbReference type="ChEBI" id="CHEBI:73550"/>
        <dbReference type="EC" id="2.1.1.282"/>
    </reaction>
</comment>
<proteinExistence type="inferred from homology"/>
<reference evidence="11 12" key="1">
    <citation type="submission" date="2016-03" db="EMBL/GenBank/DDBJ databases">
        <title>The draft genome sequence of Fonsecaea nubica causative agent of cutaneous subcutaneous infection in human host.</title>
        <authorList>
            <person name="Costa F."/>
            <person name="Sybren D.H."/>
            <person name="Raittz R.T."/>
            <person name="Weiss V.A."/>
            <person name="Leao A.C."/>
            <person name="Gomes R."/>
            <person name="De Souza E.M."/>
            <person name="Pedrosa F.O."/>
            <person name="Steffens M.B."/>
            <person name="Bombassaro A."/>
            <person name="Tadra-Sfeir M.Z."/>
            <person name="Moreno L.F."/>
            <person name="Najafzadeh M.J."/>
            <person name="Felipe M.S."/>
            <person name="Teixeira M."/>
            <person name="Sun J."/>
            <person name="Xi L."/>
            <person name="Castro M.A."/>
            <person name="Vicente V.A."/>
        </authorList>
    </citation>
    <scope>NUCLEOTIDE SEQUENCE [LARGE SCALE GENOMIC DNA]</scope>
    <source>
        <strain evidence="11 12">CBS 269.64</strain>
    </source>
</reference>
<keyword evidence="12" id="KW-1185">Reference proteome</keyword>
<dbReference type="Pfam" id="PF02676">
    <property type="entry name" value="TYW3"/>
    <property type="match status" value="1"/>
</dbReference>
<dbReference type="RefSeq" id="XP_022502811.1">
    <property type="nucleotide sequence ID" value="XM_022641280.1"/>
</dbReference>
<dbReference type="EMBL" id="LVCJ01000013">
    <property type="protein sequence ID" value="OAL37799.1"/>
    <property type="molecule type" value="Genomic_DNA"/>
</dbReference>
<keyword evidence="5" id="KW-0949">S-adenosyl-L-methionine</keyword>
<feature type="compositionally biased region" description="Gly residues" evidence="9">
    <location>
        <begin position="1"/>
        <end position="11"/>
    </location>
</feature>
<accession>A0A178D6Q2</accession>
<dbReference type="PANTHER" id="PTHR48418:SF1">
    <property type="entry name" value="TRNA WYBUTOSINE-SYNTHESIZING PROTEIN 3"/>
    <property type="match status" value="1"/>
</dbReference>
<dbReference type="Gene3D" id="3.30.1960.10">
    <property type="entry name" value="tRNA wybutosine-synthesizing-like"/>
    <property type="match status" value="1"/>
</dbReference>
<dbReference type="PANTHER" id="PTHR48418">
    <property type="entry name" value="TRNA WYBUTOSINE-SYNTHESIZING PROTEIN 3"/>
    <property type="match status" value="1"/>
</dbReference>
<evidence type="ECO:0000256" key="6">
    <source>
        <dbReference type="ARBA" id="ARBA00022694"/>
    </source>
</evidence>
<feature type="region of interest" description="Disordered" evidence="9">
    <location>
        <begin position="390"/>
        <end position="439"/>
    </location>
</feature>
<evidence type="ECO:0000256" key="9">
    <source>
        <dbReference type="SAM" id="MobiDB-lite"/>
    </source>
</evidence>
<evidence type="ECO:0000256" key="8">
    <source>
        <dbReference type="ARBA" id="ARBA00049202"/>
    </source>
</evidence>
<dbReference type="InterPro" id="IPR036602">
    <property type="entry name" value="tRNA_yW-synthesising-like_sf"/>
</dbReference>
<dbReference type="InterPro" id="IPR003827">
    <property type="entry name" value="tRNA_yW-synthesising"/>
</dbReference>